<dbReference type="Proteomes" id="UP000183287">
    <property type="component" value="Unassembled WGS sequence"/>
</dbReference>
<keyword evidence="2" id="KW-1185">Reference proteome</keyword>
<proteinExistence type="predicted"/>
<organism evidence="1 2">
    <name type="scientific">Nitrosomonas communis</name>
    <dbReference type="NCBI Taxonomy" id="44574"/>
    <lineage>
        <taxon>Bacteria</taxon>
        <taxon>Pseudomonadati</taxon>
        <taxon>Pseudomonadota</taxon>
        <taxon>Betaproteobacteria</taxon>
        <taxon>Nitrosomonadales</taxon>
        <taxon>Nitrosomonadaceae</taxon>
        <taxon>Nitrosomonas</taxon>
    </lineage>
</organism>
<dbReference type="AlphaFoldDB" id="A0A1I4K031"/>
<protein>
    <submittedName>
        <fullName evidence="1">Uncharacterized protein</fullName>
    </submittedName>
</protein>
<name>A0A1I4K031_9PROT</name>
<gene>
    <name evidence="1" type="ORF">SAMN05421863_100349</name>
</gene>
<reference evidence="2" key="1">
    <citation type="submission" date="2016-10" db="EMBL/GenBank/DDBJ databases">
        <authorList>
            <person name="Varghese N."/>
            <person name="Submissions S."/>
        </authorList>
    </citation>
    <scope>NUCLEOTIDE SEQUENCE [LARGE SCALE GENOMIC DNA]</scope>
    <source>
        <strain evidence="2">Nm44</strain>
    </source>
</reference>
<accession>A0A1I4K031</accession>
<dbReference type="EMBL" id="FOUB01000003">
    <property type="protein sequence ID" value="SFL71947.1"/>
    <property type="molecule type" value="Genomic_DNA"/>
</dbReference>
<sequence length="64" mass="7342">MGGIKRYLTKIMSPVYDRVFERDHLLILTEQRKTANSIFKSKLTLSASPCRIIDTICGSPSRHF</sequence>
<evidence type="ECO:0000313" key="1">
    <source>
        <dbReference type="EMBL" id="SFL71947.1"/>
    </source>
</evidence>
<evidence type="ECO:0000313" key="2">
    <source>
        <dbReference type="Proteomes" id="UP000183287"/>
    </source>
</evidence>